<dbReference type="GO" id="GO:0005525">
    <property type="term" value="F:GTP binding"/>
    <property type="evidence" value="ECO:0007669"/>
    <property type="project" value="UniProtKB-KW"/>
</dbReference>
<dbReference type="EMBL" id="LGAV01000002">
    <property type="protein sequence ID" value="KOS15657.1"/>
    <property type="molecule type" value="Genomic_DNA"/>
</dbReference>
<evidence type="ECO:0000256" key="5">
    <source>
        <dbReference type="ARBA" id="ARBA00022927"/>
    </source>
</evidence>
<dbReference type="PRINTS" id="PR00328">
    <property type="entry name" value="SAR1GTPBP"/>
</dbReference>
<dbReference type="AlphaFoldDB" id="A0A0M8MS42"/>
<dbReference type="SMART" id="SM00177">
    <property type="entry name" value="ARF"/>
    <property type="match status" value="1"/>
</dbReference>
<dbReference type="STRING" id="77020.A0A0M8MS42"/>
<protein>
    <submittedName>
        <fullName evidence="12">Gtp-binding protein</fullName>
    </submittedName>
</protein>
<dbReference type="PROSITE" id="PS51417">
    <property type="entry name" value="ARF"/>
    <property type="match status" value="1"/>
</dbReference>
<dbReference type="InterPro" id="IPR022775">
    <property type="entry name" value="AP_mu_sigma_su"/>
</dbReference>
<dbReference type="SUPFAM" id="SSF52540">
    <property type="entry name" value="P-loop containing nucleoside triphosphate hydrolases"/>
    <property type="match status" value="1"/>
</dbReference>
<feature type="compositionally biased region" description="Acidic residues" evidence="10">
    <location>
        <begin position="161"/>
        <end position="171"/>
    </location>
</feature>
<keyword evidence="3" id="KW-0813">Transport</keyword>
<dbReference type="PROSITE" id="PS00989">
    <property type="entry name" value="CLAT_ADAPTOR_S"/>
    <property type="match status" value="1"/>
</dbReference>
<keyword evidence="6 8" id="KW-0342">GTP-binding</keyword>
<keyword evidence="5" id="KW-0653">Protein transport</keyword>
<keyword evidence="9" id="KW-0460">Magnesium</keyword>
<comment type="similarity">
    <text evidence="2">Belongs to the adaptor complexes small subunit family.</text>
</comment>
<feature type="region of interest" description="Disordered" evidence="10">
    <location>
        <begin position="151"/>
        <end position="171"/>
    </location>
</feature>
<dbReference type="SMART" id="SM00178">
    <property type="entry name" value="SAR"/>
    <property type="match status" value="1"/>
</dbReference>
<feature type="binding site" evidence="9">
    <location>
        <position position="30"/>
    </location>
    <ligand>
        <name>Mg(2+)</name>
        <dbReference type="ChEBI" id="CHEBI:18420"/>
    </ligand>
</feature>
<keyword evidence="4 8" id="KW-0547">Nucleotide-binding</keyword>
<dbReference type="GeneID" id="28728448"/>
<evidence type="ECO:0000313" key="13">
    <source>
        <dbReference type="Proteomes" id="UP000037751"/>
    </source>
</evidence>
<sequence length="360" mass="40774">MGLLSIIQKNKYKDREVRILFLGLDNAGKTTTLKRLLHEPIDTISPTFGFSIRTLVRKGFTVNIWDVGGQRTLRPYWRNYFEKTDGVVWVVDSCDLSRMEDCRTELWKLLHEDLIFQLVSRRDDATVCNFLDAPELTPLLPPPVNDAWSKLKSHKSTNSSQDEEVTSDDDDDTDYWIHYDAIESNAQRQSVTHRWRPDDELRVIYRHYATLYFVLVVDQSESELGILDLIQVIVEALDRSFENVCELDLIFHFDEVHAVVDQIIQGGLVLETNIEKIAEATNMVRQARKASAQGSTGAMAAFTAAQNASSYLAPQWNNVSLSSIAERGSDALSALQQFGGQYWSSVGSGSARTTMRSPFL</sequence>
<name>A0A0M8MS42_9BASI</name>
<dbReference type="GO" id="GO:0030117">
    <property type="term" value="C:membrane coat"/>
    <property type="evidence" value="ECO:0007669"/>
    <property type="project" value="InterPro"/>
</dbReference>
<dbReference type="Pfam" id="PF00025">
    <property type="entry name" value="Arf"/>
    <property type="match status" value="1"/>
</dbReference>
<dbReference type="OrthoDB" id="10261046at2759"/>
<dbReference type="Gene3D" id="3.40.50.300">
    <property type="entry name" value="P-loop containing nucleotide triphosphate hydrolases"/>
    <property type="match status" value="1"/>
</dbReference>
<comment type="caution">
    <text evidence="12">The sequence shown here is derived from an EMBL/GenBank/DDBJ whole genome shotgun (WGS) entry which is preliminary data.</text>
</comment>
<evidence type="ECO:0000256" key="9">
    <source>
        <dbReference type="PIRSR" id="PIRSR606689-2"/>
    </source>
</evidence>
<dbReference type="Proteomes" id="UP000037751">
    <property type="component" value="Unassembled WGS sequence"/>
</dbReference>
<dbReference type="GO" id="GO:0003924">
    <property type="term" value="F:GTPase activity"/>
    <property type="evidence" value="ECO:0007669"/>
    <property type="project" value="InterPro"/>
</dbReference>
<gene>
    <name evidence="12" type="ORF">Malapachy_2080</name>
</gene>
<reference evidence="12 13" key="1">
    <citation type="submission" date="2015-07" db="EMBL/GenBank/DDBJ databases">
        <title>Draft Genome Sequence of Malassezia furfur CBS1878 and Malassezia pachydermatis CBS1879.</title>
        <authorList>
            <person name="Triana S."/>
            <person name="Ohm R."/>
            <person name="Gonzalez A."/>
            <person name="DeCock H."/>
            <person name="Restrepo S."/>
            <person name="Celis A."/>
        </authorList>
    </citation>
    <scope>NUCLEOTIDE SEQUENCE [LARGE SCALE GENOMIC DNA]</scope>
    <source>
        <strain evidence="12 13">CBS 1879</strain>
    </source>
</reference>
<dbReference type="InterPro" id="IPR006689">
    <property type="entry name" value="Small_GTPase_ARF/SAR"/>
</dbReference>
<feature type="domain" description="AP complex mu/sigma subunit" evidence="11">
    <location>
        <begin position="198"/>
        <end position="284"/>
    </location>
</feature>
<dbReference type="VEuPathDB" id="FungiDB:Malapachy_2080"/>
<evidence type="ECO:0000259" key="11">
    <source>
        <dbReference type="Pfam" id="PF01217"/>
    </source>
</evidence>
<dbReference type="PANTHER" id="PTHR45697">
    <property type="entry name" value="ADP-RIBOSYLATION FACTOR-LIKE PROTEIN 2-RELATED"/>
    <property type="match status" value="1"/>
</dbReference>
<dbReference type="InterPro" id="IPR027417">
    <property type="entry name" value="P-loop_NTPase"/>
</dbReference>
<evidence type="ECO:0000256" key="6">
    <source>
        <dbReference type="ARBA" id="ARBA00023134"/>
    </source>
</evidence>
<keyword evidence="13" id="KW-1185">Reference proteome</keyword>
<dbReference type="SUPFAM" id="SSF64356">
    <property type="entry name" value="SNARE-like"/>
    <property type="match status" value="1"/>
</dbReference>
<dbReference type="GO" id="GO:0046872">
    <property type="term" value="F:metal ion binding"/>
    <property type="evidence" value="ECO:0007669"/>
    <property type="project" value="UniProtKB-KW"/>
</dbReference>
<feature type="binding site" evidence="8">
    <location>
        <begin position="23"/>
        <end position="30"/>
    </location>
    <ligand>
        <name>GTP</name>
        <dbReference type="ChEBI" id="CHEBI:37565"/>
    </ligand>
</feature>
<dbReference type="Gene3D" id="3.30.450.60">
    <property type="match status" value="1"/>
</dbReference>
<evidence type="ECO:0000256" key="1">
    <source>
        <dbReference type="ARBA" id="ARBA00004308"/>
    </source>
</evidence>
<proteinExistence type="inferred from homology"/>
<evidence type="ECO:0000256" key="3">
    <source>
        <dbReference type="ARBA" id="ARBA00022448"/>
    </source>
</evidence>
<organism evidence="12 13">
    <name type="scientific">Malassezia pachydermatis</name>
    <dbReference type="NCBI Taxonomy" id="77020"/>
    <lineage>
        <taxon>Eukaryota</taxon>
        <taxon>Fungi</taxon>
        <taxon>Dikarya</taxon>
        <taxon>Basidiomycota</taxon>
        <taxon>Ustilaginomycotina</taxon>
        <taxon>Malasseziomycetes</taxon>
        <taxon>Malasseziales</taxon>
        <taxon>Malasseziaceae</taxon>
        <taxon>Malassezia</taxon>
    </lineage>
</organism>
<keyword evidence="7" id="KW-0472">Membrane</keyword>
<evidence type="ECO:0000256" key="7">
    <source>
        <dbReference type="ARBA" id="ARBA00023136"/>
    </source>
</evidence>
<evidence type="ECO:0000256" key="10">
    <source>
        <dbReference type="SAM" id="MobiDB-lite"/>
    </source>
</evidence>
<feature type="binding site" evidence="8">
    <location>
        <position position="69"/>
    </location>
    <ligand>
        <name>GTP</name>
        <dbReference type="ChEBI" id="CHEBI:37565"/>
    </ligand>
</feature>
<keyword evidence="9" id="KW-0479">Metal-binding</keyword>
<dbReference type="InterPro" id="IPR005225">
    <property type="entry name" value="Small_GTP-bd"/>
</dbReference>
<evidence type="ECO:0000256" key="2">
    <source>
        <dbReference type="ARBA" id="ARBA00006972"/>
    </source>
</evidence>
<dbReference type="Pfam" id="PF01217">
    <property type="entry name" value="Clat_adaptor_s"/>
    <property type="match status" value="1"/>
</dbReference>
<dbReference type="InterPro" id="IPR011012">
    <property type="entry name" value="Longin-like_dom_sf"/>
</dbReference>
<dbReference type="InterPro" id="IPR000804">
    <property type="entry name" value="Clathrin_sm-chain_CS"/>
</dbReference>
<evidence type="ECO:0000313" key="12">
    <source>
        <dbReference type="EMBL" id="KOS15657.1"/>
    </source>
</evidence>
<evidence type="ECO:0000256" key="4">
    <source>
        <dbReference type="ARBA" id="ARBA00022741"/>
    </source>
</evidence>
<dbReference type="NCBIfam" id="TIGR00231">
    <property type="entry name" value="small_GTP"/>
    <property type="match status" value="1"/>
</dbReference>
<evidence type="ECO:0000256" key="8">
    <source>
        <dbReference type="PIRSR" id="PIRSR606689-1"/>
    </source>
</evidence>
<dbReference type="RefSeq" id="XP_017993289.1">
    <property type="nucleotide sequence ID" value="XM_018136573.1"/>
</dbReference>
<comment type="subcellular location">
    <subcellularLocation>
        <location evidence="1">Endomembrane system</location>
    </subcellularLocation>
</comment>
<dbReference type="GO" id="GO:0016192">
    <property type="term" value="P:vesicle-mediated transport"/>
    <property type="evidence" value="ECO:0007669"/>
    <property type="project" value="InterPro"/>
</dbReference>
<dbReference type="InterPro" id="IPR044612">
    <property type="entry name" value="ARL2/3"/>
</dbReference>
<dbReference type="GO" id="GO:0006886">
    <property type="term" value="P:intracellular protein transport"/>
    <property type="evidence" value="ECO:0007669"/>
    <property type="project" value="InterPro"/>
</dbReference>
<dbReference type="GO" id="GO:0012505">
    <property type="term" value="C:endomembrane system"/>
    <property type="evidence" value="ECO:0007669"/>
    <property type="project" value="UniProtKB-SubCell"/>
</dbReference>
<feature type="binding site" evidence="9">
    <location>
        <position position="47"/>
    </location>
    <ligand>
        <name>Mg(2+)</name>
        <dbReference type="ChEBI" id="CHEBI:18420"/>
    </ligand>
</feature>
<accession>A0A0M8MS42</accession>